<protein>
    <submittedName>
        <fullName evidence="1">Uncharacterized protein</fullName>
    </submittedName>
</protein>
<reference evidence="1" key="1">
    <citation type="submission" date="2020-07" db="EMBL/GenBank/DDBJ databases">
        <title>Multicomponent nature underlies the extraordinary mechanical properties of spider dragline silk.</title>
        <authorList>
            <person name="Kono N."/>
            <person name="Nakamura H."/>
            <person name="Mori M."/>
            <person name="Yoshida Y."/>
            <person name="Ohtoshi R."/>
            <person name="Malay A.D."/>
            <person name="Moran D.A.P."/>
            <person name="Tomita M."/>
            <person name="Numata K."/>
            <person name="Arakawa K."/>
        </authorList>
    </citation>
    <scope>NUCLEOTIDE SEQUENCE</scope>
</reference>
<dbReference type="EMBL" id="BMAO01009409">
    <property type="protein sequence ID" value="GFR30636.1"/>
    <property type="molecule type" value="Genomic_DNA"/>
</dbReference>
<gene>
    <name evidence="1" type="ORF">TNCT_229861</name>
</gene>
<organism evidence="1 2">
    <name type="scientific">Trichonephila clavata</name>
    <name type="common">Joro spider</name>
    <name type="synonym">Nephila clavata</name>
    <dbReference type="NCBI Taxonomy" id="2740835"/>
    <lineage>
        <taxon>Eukaryota</taxon>
        <taxon>Metazoa</taxon>
        <taxon>Ecdysozoa</taxon>
        <taxon>Arthropoda</taxon>
        <taxon>Chelicerata</taxon>
        <taxon>Arachnida</taxon>
        <taxon>Araneae</taxon>
        <taxon>Araneomorphae</taxon>
        <taxon>Entelegynae</taxon>
        <taxon>Araneoidea</taxon>
        <taxon>Nephilidae</taxon>
        <taxon>Trichonephila</taxon>
    </lineage>
</organism>
<dbReference type="Proteomes" id="UP000887116">
    <property type="component" value="Unassembled WGS sequence"/>
</dbReference>
<evidence type="ECO:0000313" key="1">
    <source>
        <dbReference type="EMBL" id="GFR30636.1"/>
    </source>
</evidence>
<comment type="caution">
    <text evidence="1">The sequence shown here is derived from an EMBL/GenBank/DDBJ whole genome shotgun (WGS) entry which is preliminary data.</text>
</comment>
<accession>A0A8X6K4G4</accession>
<sequence>MIFNGWYAAVALLRAYQILNIVFRSEDMVKYPQFRDFKGQAEACVKKSALFTIRMDFGSIAPEMPRTESISQNSQDD</sequence>
<proteinExistence type="predicted"/>
<evidence type="ECO:0000313" key="2">
    <source>
        <dbReference type="Proteomes" id="UP000887116"/>
    </source>
</evidence>
<keyword evidence="2" id="KW-1185">Reference proteome</keyword>
<dbReference type="AlphaFoldDB" id="A0A8X6K4G4"/>
<name>A0A8X6K4G4_TRICU</name>